<evidence type="ECO:0000259" key="8">
    <source>
        <dbReference type="Pfam" id="PF02601"/>
    </source>
</evidence>
<reference evidence="11" key="1">
    <citation type="submission" date="2016-09" db="EMBL/GenBank/DDBJ databases">
        <title>Acidihalobacter prosperus F5.</title>
        <authorList>
            <person name="Khaleque H.N."/>
            <person name="Ramsay J.P."/>
            <person name="Kaksonen A.H."/>
            <person name="Boxall N.J."/>
            <person name="Watkin E.L.J."/>
        </authorList>
    </citation>
    <scope>NUCLEOTIDE SEQUENCE [LARGE SCALE GENOMIC DNA]</scope>
    <source>
        <strain evidence="11">F5</strain>
    </source>
</reference>
<proteinExistence type="inferred from homology"/>
<dbReference type="CDD" id="cd04489">
    <property type="entry name" value="ExoVII_LU_OBF"/>
    <property type="match status" value="1"/>
</dbReference>
<gene>
    <name evidence="5" type="primary">xseA</name>
    <name evidence="10" type="ORF">BI364_08130</name>
</gene>
<evidence type="ECO:0000256" key="1">
    <source>
        <dbReference type="ARBA" id="ARBA00022490"/>
    </source>
</evidence>
<keyword evidence="2 5" id="KW-0540">Nuclease</keyword>
<evidence type="ECO:0000256" key="6">
    <source>
        <dbReference type="RuleBase" id="RU004355"/>
    </source>
</evidence>
<keyword evidence="1 5" id="KW-0963">Cytoplasm</keyword>
<dbReference type="HAMAP" id="MF_00378">
    <property type="entry name" value="Exonuc_7_L"/>
    <property type="match status" value="1"/>
</dbReference>
<evidence type="ECO:0000313" key="10">
    <source>
        <dbReference type="EMBL" id="AOU97936.1"/>
    </source>
</evidence>
<dbReference type="KEGG" id="aprs:BI364_08130"/>
<evidence type="ECO:0000256" key="7">
    <source>
        <dbReference type="SAM" id="Coils"/>
    </source>
</evidence>
<feature type="coiled-coil region" evidence="7">
    <location>
        <begin position="312"/>
        <end position="339"/>
    </location>
</feature>
<dbReference type="RefSeq" id="WP_070078312.1">
    <property type="nucleotide sequence ID" value="NZ_CP017415.1"/>
</dbReference>
<dbReference type="GO" id="GO:0003676">
    <property type="term" value="F:nucleic acid binding"/>
    <property type="evidence" value="ECO:0007669"/>
    <property type="project" value="InterPro"/>
</dbReference>
<dbReference type="Pfam" id="PF02601">
    <property type="entry name" value="Exonuc_VII_L"/>
    <property type="match status" value="1"/>
</dbReference>
<evidence type="ECO:0000256" key="3">
    <source>
        <dbReference type="ARBA" id="ARBA00022801"/>
    </source>
</evidence>
<sequence>MTNTRTREILSVSELNAAARQLLEGAFALIWVEGELSNVSQPGSGHLYFTLKDGAGQIRGAMFRNRNQLLRFKPIAGSQVLVRGRVSLYEPRGDYQLIVEHMEEAGEGALRKAFDALRLKLSVEGLFDLSRKRPLPDYPVSVGIITSPTGAALRDILSVLQRRFPALPVVVYPVTVQGQEAAPSIVAALAQANRDPRCEVLIVTRGGGSLEDLWAFNEEIVARAIVASQIPVISAVGHETDITIADFAADVRAPTPSAAAELVSPDRVALSARLQQDIVRLRTAMRRRLNDTENQIHWLSGRLSQQHPLSRLQQRGQRLDELEGRLHQAQRRHLQELNARLAANHFRLQPQSPMKRLALYTMRLDRVRQSLQGATAARLAGTRERLAGLARTLEATSPLATLGRGYAILLDRHGQAIREPAQAPPGSEIEARLARGRLRCRILSDHEEAPTD</sequence>
<dbReference type="GO" id="GO:0005737">
    <property type="term" value="C:cytoplasm"/>
    <property type="evidence" value="ECO:0007669"/>
    <property type="project" value="UniProtKB-SubCell"/>
</dbReference>
<dbReference type="EC" id="3.1.11.6" evidence="5"/>
<comment type="similarity">
    <text evidence="5 6">Belongs to the XseA family.</text>
</comment>
<dbReference type="PANTHER" id="PTHR30008:SF0">
    <property type="entry name" value="EXODEOXYRIBONUCLEASE 7 LARGE SUBUNIT"/>
    <property type="match status" value="1"/>
</dbReference>
<dbReference type="Proteomes" id="UP000095401">
    <property type="component" value="Chromosome"/>
</dbReference>
<name>A0A1D8IN92_9GAMM</name>
<evidence type="ECO:0000256" key="2">
    <source>
        <dbReference type="ARBA" id="ARBA00022722"/>
    </source>
</evidence>
<comment type="subcellular location">
    <subcellularLocation>
        <location evidence="5 6">Cytoplasm</location>
    </subcellularLocation>
</comment>
<feature type="domain" description="OB-fold nucleic acid binding" evidence="9">
    <location>
        <begin position="10"/>
        <end position="103"/>
    </location>
</feature>
<dbReference type="AlphaFoldDB" id="A0A1D8IN92"/>
<dbReference type="GO" id="GO:0009318">
    <property type="term" value="C:exodeoxyribonuclease VII complex"/>
    <property type="evidence" value="ECO:0007669"/>
    <property type="project" value="UniProtKB-UniRule"/>
</dbReference>
<keyword evidence="4 5" id="KW-0269">Exonuclease</keyword>
<dbReference type="GO" id="GO:0006308">
    <property type="term" value="P:DNA catabolic process"/>
    <property type="evidence" value="ECO:0007669"/>
    <property type="project" value="UniProtKB-UniRule"/>
</dbReference>
<comment type="function">
    <text evidence="5">Bidirectionally degrades single-stranded DNA into large acid-insoluble oligonucleotides, which are then degraded further into small acid-soluble oligonucleotides.</text>
</comment>
<evidence type="ECO:0000259" key="9">
    <source>
        <dbReference type="Pfam" id="PF13742"/>
    </source>
</evidence>
<dbReference type="EMBL" id="CP017415">
    <property type="protein sequence ID" value="AOU97936.1"/>
    <property type="molecule type" value="Genomic_DNA"/>
</dbReference>
<dbReference type="PANTHER" id="PTHR30008">
    <property type="entry name" value="EXODEOXYRIBONUCLEASE 7 LARGE SUBUNIT"/>
    <property type="match status" value="1"/>
</dbReference>
<evidence type="ECO:0000313" key="11">
    <source>
        <dbReference type="Proteomes" id="UP000095401"/>
    </source>
</evidence>
<dbReference type="InterPro" id="IPR020579">
    <property type="entry name" value="Exonuc_VII_lsu_C"/>
</dbReference>
<feature type="domain" description="Exonuclease VII large subunit C-terminal" evidence="8">
    <location>
        <begin position="126"/>
        <end position="440"/>
    </location>
</feature>
<organism evidence="10 11">
    <name type="scientific">Acidihalobacter yilgarnensis</name>
    <dbReference type="NCBI Taxonomy" id="2819280"/>
    <lineage>
        <taxon>Bacteria</taxon>
        <taxon>Pseudomonadati</taxon>
        <taxon>Pseudomonadota</taxon>
        <taxon>Gammaproteobacteria</taxon>
        <taxon>Chromatiales</taxon>
        <taxon>Ectothiorhodospiraceae</taxon>
        <taxon>Acidihalobacter</taxon>
    </lineage>
</organism>
<evidence type="ECO:0000256" key="5">
    <source>
        <dbReference type="HAMAP-Rule" id="MF_00378"/>
    </source>
</evidence>
<dbReference type="NCBIfam" id="TIGR00237">
    <property type="entry name" value="xseA"/>
    <property type="match status" value="1"/>
</dbReference>
<accession>A0A1D8IN92</accession>
<dbReference type="Pfam" id="PF13742">
    <property type="entry name" value="tRNA_anti_2"/>
    <property type="match status" value="1"/>
</dbReference>
<dbReference type="InterPro" id="IPR003753">
    <property type="entry name" value="Exonuc_VII_L"/>
</dbReference>
<keyword evidence="3 5" id="KW-0378">Hydrolase</keyword>
<keyword evidence="11" id="KW-1185">Reference proteome</keyword>
<comment type="catalytic activity">
    <reaction evidence="5 6">
        <text>Exonucleolytic cleavage in either 5'- to 3'- or 3'- to 5'-direction to yield nucleoside 5'-phosphates.</text>
        <dbReference type="EC" id="3.1.11.6"/>
    </reaction>
</comment>
<evidence type="ECO:0000256" key="4">
    <source>
        <dbReference type="ARBA" id="ARBA00022839"/>
    </source>
</evidence>
<dbReference type="InterPro" id="IPR025824">
    <property type="entry name" value="OB-fold_nuc-bd_dom"/>
</dbReference>
<keyword evidence="7" id="KW-0175">Coiled coil</keyword>
<comment type="subunit">
    <text evidence="5">Heterooligomer composed of large and small subunits.</text>
</comment>
<protein>
    <recommendedName>
        <fullName evidence="5">Exodeoxyribonuclease 7 large subunit</fullName>
        <ecNumber evidence="5">3.1.11.6</ecNumber>
    </recommendedName>
    <alternativeName>
        <fullName evidence="5">Exodeoxyribonuclease VII large subunit</fullName>
        <shortName evidence="5">Exonuclease VII large subunit</shortName>
    </alternativeName>
</protein>
<dbReference type="GO" id="GO:0008855">
    <property type="term" value="F:exodeoxyribonuclease VII activity"/>
    <property type="evidence" value="ECO:0007669"/>
    <property type="project" value="UniProtKB-UniRule"/>
</dbReference>